<gene>
    <name evidence="2" type="ORF">Tci_436398</name>
</gene>
<organism evidence="2">
    <name type="scientific">Tanacetum cinerariifolium</name>
    <name type="common">Dalmatian daisy</name>
    <name type="synonym">Chrysanthemum cinerariifolium</name>
    <dbReference type="NCBI Taxonomy" id="118510"/>
    <lineage>
        <taxon>Eukaryota</taxon>
        <taxon>Viridiplantae</taxon>
        <taxon>Streptophyta</taxon>
        <taxon>Embryophyta</taxon>
        <taxon>Tracheophyta</taxon>
        <taxon>Spermatophyta</taxon>
        <taxon>Magnoliopsida</taxon>
        <taxon>eudicotyledons</taxon>
        <taxon>Gunneridae</taxon>
        <taxon>Pentapetalae</taxon>
        <taxon>asterids</taxon>
        <taxon>campanulids</taxon>
        <taxon>Asterales</taxon>
        <taxon>Asteraceae</taxon>
        <taxon>Asteroideae</taxon>
        <taxon>Anthemideae</taxon>
        <taxon>Anthemidinae</taxon>
        <taxon>Tanacetum</taxon>
    </lineage>
</organism>
<sequence length="87" mass="10008">IRTSWTNQNPGRRFYACLIPGSQCPLNDWVDPSICPRASAIILGLLKGMNALEQRLRQVAQDRARIRKYLYLSWLGFVVFVWVSKLA</sequence>
<keyword evidence="1" id="KW-1133">Transmembrane helix</keyword>
<accession>A0A699HS12</accession>
<feature type="non-terminal residue" evidence="2">
    <location>
        <position position="1"/>
    </location>
</feature>
<name>A0A699HS12_TANCI</name>
<keyword evidence="1" id="KW-0472">Membrane</keyword>
<dbReference type="EMBL" id="BKCJ010196397">
    <property type="protein sequence ID" value="GEY64424.1"/>
    <property type="molecule type" value="Genomic_DNA"/>
</dbReference>
<evidence type="ECO:0000256" key="1">
    <source>
        <dbReference type="SAM" id="Phobius"/>
    </source>
</evidence>
<feature type="transmembrane region" description="Helical" evidence="1">
    <location>
        <begin position="69"/>
        <end position="86"/>
    </location>
</feature>
<proteinExistence type="predicted"/>
<keyword evidence="1" id="KW-0812">Transmembrane</keyword>
<protein>
    <submittedName>
        <fullName evidence="2">Zinc finger, GRF-type</fullName>
    </submittedName>
</protein>
<reference evidence="2" key="1">
    <citation type="journal article" date="2019" name="Sci. Rep.">
        <title>Draft genome of Tanacetum cinerariifolium, the natural source of mosquito coil.</title>
        <authorList>
            <person name="Yamashiro T."/>
            <person name="Shiraishi A."/>
            <person name="Satake H."/>
            <person name="Nakayama K."/>
        </authorList>
    </citation>
    <scope>NUCLEOTIDE SEQUENCE</scope>
</reference>
<evidence type="ECO:0000313" key="2">
    <source>
        <dbReference type="EMBL" id="GEY64424.1"/>
    </source>
</evidence>
<dbReference type="AlphaFoldDB" id="A0A699HS12"/>
<comment type="caution">
    <text evidence="2">The sequence shown here is derived from an EMBL/GenBank/DDBJ whole genome shotgun (WGS) entry which is preliminary data.</text>
</comment>